<dbReference type="AlphaFoldDB" id="A0A8J6PBI9"/>
<comment type="cofactor">
    <cofactor evidence="1">
        <name>Ni(2+)</name>
        <dbReference type="ChEBI" id="CHEBI:49786"/>
    </cofactor>
</comment>
<organism evidence="2 3">
    <name type="scientific">Candidatus Thiopontia autotrophica</name>
    <dbReference type="NCBI Taxonomy" id="2841688"/>
    <lineage>
        <taxon>Bacteria</taxon>
        <taxon>Pseudomonadati</taxon>
        <taxon>Pseudomonadota</taxon>
        <taxon>Gammaproteobacteria</taxon>
        <taxon>Candidatus Thiopontia</taxon>
    </lineage>
</organism>
<dbReference type="PANTHER" id="PTHR42958">
    <property type="entry name" value="HYDROGENASE-2 LARGE CHAIN"/>
    <property type="match status" value="1"/>
</dbReference>
<keyword evidence="1" id="KW-0479">Metal-binding</keyword>
<dbReference type="EMBL" id="JACNFK010000033">
    <property type="protein sequence ID" value="MBC8520027.1"/>
    <property type="molecule type" value="Genomic_DNA"/>
</dbReference>
<dbReference type="InterPro" id="IPR050867">
    <property type="entry name" value="NiFe/NiFeSe_hydrgnase_LSU"/>
</dbReference>
<name>A0A8J6PBI9_9GAMM</name>
<reference evidence="2 3" key="1">
    <citation type="submission" date="2020-08" db="EMBL/GenBank/DDBJ databases">
        <title>Bridging the membrane lipid divide: bacteria of the FCB group superphylum have the potential to synthesize archaeal ether lipids.</title>
        <authorList>
            <person name="Villanueva L."/>
            <person name="Von Meijenfeldt F.A.B."/>
            <person name="Westbye A.B."/>
            <person name="Yadav S."/>
            <person name="Hopmans E.C."/>
            <person name="Dutilh B.E."/>
            <person name="Sinninghe Damste J.S."/>
        </authorList>
    </citation>
    <scope>NUCLEOTIDE SEQUENCE [LARGE SCALE GENOMIC DNA]</scope>
    <source>
        <strain evidence="2">NIOZ-UU100</strain>
    </source>
</reference>
<dbReference type="GO" id="GO:0016151">
    <property type="term" value="F:nickel cation binding"/>
    <property type="evidence" value="ECO:0007669"/>
    <property type="project" value="InterPro"/>
</dbReference>
<proteinExistence type="predicted"/>
<dbReference type="SUPFAM" id="SSF56762">
    <property type="entry name" value="HydB/Nqo4-like"/>
    <property type="match status" value="1"/>
</dbReference>
<evidence type="ECO:0000313" key="3">
    <source>
        <dbReference type="Proteomes" id="UP000654401"/>
    </source>
</evidence>
<evidence type="ECO:0000256" key="1">
    <source>
        <dbReference type="PIRSR" id="PIRSR601501-1"/>
    </source>
</evidence>
<dbReference type="Pfam" id="PF00374">
    <property type="entry name" value="NiFeSe_Hases"/>
    <property type="match status" value="1"/>
</dbReference>
<accession>A0A8J6PBI9</accession>
<dbReference type="InterPro" id="IPR001501">
    <property type="entry name" value="Ni-dep_hyd_lsu"/>
</dbReference>
<feature type="binding site" evidence="1">
    <location>
        <position position="372"/>
    </location>
    <ligand>
        <name>Ni(2+)</name>
        <dbReference type="ChEBI" id="CHEBI:49786"/>
    </ligand>
</feature>
<evidence type="ECO:0000313" key="2">
    <source>
        <dbReference type="EMBL" id="MBC8520027.1"/>
    </source>
</evidence>
<sequence>MNLEGRIAITLSPTEDNAHHVTIDSTRPVHACQMFHGKSIDETLKALPLLFSICGTAQAAAAVRACEQALELSPSTESEKIRQQLIALETIREHLWRTLLGWGDSLGEPPSEQTMARVMTLQQQMRQALTGDTSPFQLQPQLSPSDTVVVSTLQQQLIEIVEHSLLGVPIAQWESITSLDDFWSWSLQQETVATRFIQQLERAGWSHLGECDSSPLPSLEVDLIHQLLDQADFVAQPLWKAIPRETTPFSRTQSPLLEILYTHYGNGLLTRSVARLTELLQQLTQLLNPAPPPSIATYHSSVGVGLSTAARGQLLHRVAVENSQVIRYQILAPTEWNFHPQGVVSQALRQLEPNTATVKQQAALIIHAIDPCVGYDLTLNPTETEH</sequence>
<gene>
    <name evidence="2" type="ORF">H8D24_06450</name>
</gene>
<keyword evidence="1" id="KW-0533">Nickel</keyword>
<dbReference type="InterPro" id="IPR029014">
    <property type="entry name" value="NiFe-Hase_large"/>
</dbReference>
<feature type="binding site" evidence="1">
    <location>
        <position position="330"/>
    </location>
    <ligand>
        <name>Mg(2+)</name>
        <dbReference type="ChEBI" id="CHEBI:18420"/>
    </ligand>
</feature>
<keyword evidence="1" id="KW-0460">Magnesium</keyword>
<comment type="caution">
    <text evidence="2">The sequence shown here is derived from an EMBL/GenBank/DDBJ whole genome shotgun (WGS) entry which is preliminary data.</text>
</comment>
<protein>
    <submittedName>
        <fullName evidence="2">Nickel-dependent hydrogenase large subunit</fullName>
    </submittedName>
</protein>
<dbReference type="Proteomes" id="UP000654401">
    <property type="component" value="Unassembled WGS sequence"/>
</dbReference>
<dbReference type="Gene3D" id="1.10.645.10">
    <property type="entry name" value="Cytochrome-c3 Hydrogenase, chain B"/>
    <property type="match status" value="2"/>
</dbReference>
<dbReference type="PANTHER" id="PTHR42958:SF4">
    <property type="entry name" value="HYDROGENASE EXPRESSION_FORMATION PROTEIN HUPK"/>
    <property type="match status" value="1"/>
</dbReference>